<keyword evidence="10" id="KW-1185">Reference proteome</keyword>
<evidence type="ECO:0000256" key="2">
    <source>
        <dbReference type="ARBA" id="ARBA00022450"/>
    </source>
</evidence>
<dbReference type="InterPro" id="IPR029063">
    <property type="entry name" value="SAM-dependent_MTases_sf"/>
</dbReference>
<dbReference type="InterPro" id="IPR045851">
    <property type="entry name" value="AMP-bd_C_sf"/>
</dbReference>
<dbReference type="AlphaFoldDB" id="A0A151GXB7"/>
<dbReference type="Gene3D" id="3.40.640.10">
    <property type="entry name" value="Type I PLP-dependent aspartate aminotransferase-like (Major domain)"/>
    <property type="match status" value="1"/>
</dbReference>
<dbReference type="SUPFAM" id="SSF56801">
    <property type="entry name" value="Acetyl-CoA synthetase-like"/>
    <property type="match status" value="1"/>
</dbReference>
<dbReference type="PROSITE" id="PS00105">
    <property type="entry name" value="AA_TRANSFER_CLASS_1"/>
    <property type="match status" value="1"/>
</dbReference>
<dbReference type="GO" id="GO:0031177">
    <property type="term" value="F:phosphopantetheine binding"/>
    <property type="evidence" value="ECO:0007669"/>
    <property type="project" value="TreeGrafter"/>
</dbReference>
<dbReference type="GO" id="GO:0016874">
    <property type="term" value="F:ligase activity"/>
    <property type="evidence" value="ECO:0007669"/>
    <property type="project" value="UniProtKB-KW"/>
</dbReference>
<dbReference type="RefSeq" id="XP_040661072.1">
    <property type="nucleotide sequence ID" value="XM_040800189.1"/>
</dbReference>
<proteinExistence type="inferred from homology"/>
<dbReference type="GO" id="GO:0005737">
    <property type="term" value="C:cytoplasm"/>
    <property type="evidence" value="ECO:0007669"/>
    <property type="project" value="TreeGrafter"/>
</dbReference>
<dbReference type="SUPFAM" id="SSF53383">
    <property type="entry name" value="PLP-dependent transferases"/>
    <property type="match status" value="1"/>
</dbReference>
<evidence type="ECO:0000313" key="9">
    <source>
        <dbReference type="EMBL" id="KYK61720.1"/>
    </source>
</evidence>
<accession>A0A151GXB7</accession>
<dbReference type="InterPro" id="IPR010071">
    <property type="entry name" value="AA_adenyl_dom"/>
</dbReference>
<dbReference type="PROSITE" id="PS00455">
    <property type="entry name" value="AMP_BINDING"/>
    <property type="match status" value="1"/>
</dbReference>
<dbReference type="Gene3D" id="3.90.1150.10">
    <property type="entry name" value="Aspartate Aminotransferase, domain 1"/>
    <property type="match status" value="1"/>
</dbReference>
<dbReference type="InParanoid" id="A0A151GXB7"/>
<evidence type="ECO:0000259" key="7">
    <source>
        <dbReference type="Pfam" id="PF00155"/>
    </source>
</evidence>
<feature type="domain" description="AMP-dependent synthetase/ligase" evidence="8">
    <location>
        <begin position="56"/>
        <end position="395"/>
    </location>
</feature>
<dbReference type="SUPFAM" id="SSF53335">
    <property type="entry name" value="S-adenosyl-L-methionine-dependent methyltransferases"/>
    <property type="match status" value="1"/>
</dbReference>
<evidence type="ECO:0000256" key="6">
    <source>
        <dbReference type="SAM" id="MobiDB-lite"/>
    </source>
</evidence>
<dbReference type="Pfam" id="PF00155">
    <property type="entry name" value="Aminotran_1_2"/>
    <property type="match status" value="1"/>
</dbReference>
<feature type="region of interest" description="Disordered" evidence="6">
    <location>
        <begin position="1"/>
        <end position="23"/>
    </location>
</feature>
<dbReference type="Gene3D" id="3.40.50.980">
    <property type="match status" value="2"/>
</dbReference>
<keyword evidence="5" id="KW-0663">Pyridoxal phosphate</keyword>
<comment type="similarity">
    <text evidence="1">Belongs to the class-I pyridoxal-phosphate-dependent aminotransferase family.</text>
</comment>
<dbReference type="EMBL" id="LAYC01000001">
    <property type="protein sequence ID" value="KYK61720.1"/>
    <property type="molecule type" value="Genomic_DNA"/>
</dbReference>
<dbReference type="InterPro" id="IPR015422">
    <property type="entry name" value="PyrdxlP-dep_Trfase_small"/>
</dbReference>
<evidence type="ECO:0000313" key="10">
    <source>
        <dbReference type="Proteomes" id="UP000076580"/>
    </source>
</evidence>
<evidence type="ECO:0000256" key="1">
    <source>
        <dbReference type="ARBA" id="ARBA00007441"/>
    </source>
</evidence>
<dbReference type="InterPro" id="IPR015421">
    <property type="entry name" value="PyrdxlP-dep_Trfase_major"/>
</dbReference>
<dbReference type="FunFam" id="3.40.50.12780:FF:000014">
    <property type="entry name" value="Nonribosomal peptide synthetase 1"/>
    <property type="match status" value="1"/>
</dbReference>
<dbReference type="PANTHER" id="PTHR45527">
    <property type="entry name" value="NONRIBOSOMAL PEPTIDE SYNTHETASE"/>
    <property type="match status" value="1"/>
</dbReference>
<protein>
    <submittedName>
        <fullName evidence="9">Uncharacterized protein</fullName>
    </submittedName>
</protein>
<dbReference type="STRING" id="98403.A0A151GXB7"/>
<dbReference type="GeneID" id="63715506"/>
<dbReference type="CDD" id="cd00609">
    <property type="entry name" value="AAT_like"/>
    <property type="match status" value="1"/>
</dbReference>
<keyword evidence="3" id="KW-0597">Phosphoprotein</keyword>
<sequence length="1252" mass="137055">MASNDSGKRNGRGPVGFAPEVSAQTAAPIPQDLQKIWEWNRTVPASVERCVHDVIHERVQAQPEAPAICAWDGELTYGELDRLSTGLASRLMELGVGPNIMVPLCFEKSMWTTVAMLGVSKAGATFVLLDSSLPECRLRSMTRQVKAEVMVSALPKEALGQRLVSRVVTLGSHVLEALYEQPIGVLPVSDPSSTMYVAFTSGSTGTPKGALISHQNLASALYHQEVGLRRTKSSRVYDFSSYGFDVSICNVFTTLAAGGCFCVPNEHDRRNNLAQSIASCDANAIDLTPSVARLLSPELVPGLETIIFGGEALHIKDVNPWWGKLQIVNLYGPCECTPNSSINYNPTSAEDSTHMGKGLGLVTWIVDADDHDTLLPLGNVGELLLEGPLVGLGYLDEPGLTAAAFVRDPAWLLQGAPGCPGRQGRLYKTGDLVRYGDDGNLVFVGRKDSQVKIRGQRVELGEIEHVLRSHDSVDDAAVVLQHHDGQDAFLAGYVTVCDEDSDEAGKHQPSQGQELQLVREWEMHFDVETYSKMARVRPETIGRDFIGWTSMYDGRDIDVGEMEEWLVDTMQAMLNGKPARHVLEIGTGSGMVLFNLGQGLESYVGLEPTEGAVGFLAETVKKIPELAPKVKIYRASAGELRRLEPPISANLVVLNSVLQYFPSEGYLSRVIEDVLELDDVDTIFVGDVRSYALHRQFLSKRTLHLADPEAATKGGIRTIMAEMERAESELLVDPAFFTALPARFPGRIQHVEILPKLMAATNELSSYRYAAVLHVSSRSAIQPLEMEDVGPSEWVNFVEQQLDGMSLAALLERSSSLHAVAVCNIPNSKTVLENQLVDFLDESGSNGYGDTVHWLKTIRQRAEAHAALSAADLVALASRTGYKVEEAPEEVGTIIKYNLSESAISDQTLDSLGISIPTSTVLTYTEHRGNRKLRTLVAEASHGALSPDDVLVTSGASTALFMIMTALLGPSDHMVVVRPNYATSLEVPRAIGCGITLIDLEFESQFRMETSRVVAAVRPGFTKLISVCTPNNPTGTRCSSDELRMLAKIAKDNSAFLLIDETYADLNYSSYSTNGERIVPIEGTLGNHVIRVGSMSKAYGVPGIRIGWVSTTHSMLQESLLAAKEQISISGSVVDELIAEQILARRDEILPTTITDMIRRRDRVARWVAEERDLVEWVRPEAGVMCFIKMKKEPPGGVEVFYMRLLDRYGTYVGRGSWFEWDDLFFRLGYGWPTWDELEAGLAAISQALRAG</sequence>
<evidence type="ECO:0000259" key="8">
    <source>
        <dbReference type="Pfam" id="PF00501"/>
    </source>
</evidence>
<dbReference type="Gene3D" id="3.30.300.30">
    <property type="match status" value="1"/>
</dbReference>
<dbReference type="GO" id="GO:0043041">
    <property type="term" value="P:amino acid activation for nonribosomal peptide biosynthetic process"/>
    <property type="evidence" value="ECO:0007669"/>
    <property type="project" value="TreeGrafter"/>
</dbReference>
<reference evidence="9 10" key="1">
    <citation type="journal article" date="2016" name="Sci. Rep.">
        <title>Insights into Adaptations to a Near-Obligate Nematode Endoparasitic Lifestyle from the Finished Genome of Drechmeria coniospora.</title>
        <authorList>
            <person name="Zhang L."/>
            <person name="Zhou Z."/>
            <person name="Guo Q."/>
            <person name="Fokkens L."/>
            <person name="Miskei M."/>
            <person name="Pocsi I."/>
            <person name="Zhang W."/>
            <person name="Chen M."/>
            <person name="Wang L."/>
            <person name="Sun Y."/>
            <person name="Donzelli B.G."/>
            <person name="Gibson D.M."/>
            <person name="Nelson D.R."/>
            <person name="Luo J.G."/>
            <person name="Rep M."/>
            <person name="Liu H."/>
            <person name="Yang S."/>
            <person name="Wang J."/>
            <person name="Krasnoff S.B."/>
            <person name="Xu Y."/>
            <person name="Molnar I."/>
            <person name="Lin M."/>
        </authorList>
    </citation>
    <scope>NUCLEOTIDE SEQUENCE [LARGE SCALE GENOMIC DNA]</scope>
    <source>
        <strain evidence="9 10">ARSEF 6962</strain>
    </source>
</reference>
<dbReference type="InterPro" id="IPR020845">
    <property type="entry name" value="AMP-binding_CS"/>
</dbReference>
<dbReference type="InterPro" id="IPR004839">
    <property type="entry name" value="Aminotransferase_I/II_large"/>
</dbReference>
<dbReference type="InterPro" id="IPR015424">
    <property type="entry name" value="PyrdxlP-dep_Trfase"/>
</dbReference>
<name>A0A151GXB7_DRECN</name>
<evidence type="ECO:0000256" key="4">
    <source>
        <dbReference type="ARBA" id="ARBA00022598"/>
    </source>
</evidence>
<dbReference type="Gene3D" id="2.30.38.10">
    <property type="entry name" value="Luciferase, Domain 3"/>
    <property type="match status" value="1"/>
</dbReference>
<dbReference type="Proteomes" id="UP000076580">
    <property type="component" value="Chromosome 01"/>
</dbReference>
<keyword evidence="2" id="KW-0596">Phosphopantetheine</keyword>
<keyword evidence="4" id="KW-0436">Ligase</keyword>
<organism evidence="9 10">
    <name type="scientific">Drechmeria coniospora</name>
    <name type="common">Nematophagous fungus</name>
    <name type="synonym">Meria coniospora</name>
    <dbReference type="NCBI Taxonomy" id="98403"/>
    <lineage>
        <taxon>Eukaryota</taxon>
        <taxon>Fungi</taxon>
        <taxon>Dikarya</taxon>
        <taxon>Ascomycota</taxon>
        <taxon>Pezizomycotina</taxon>
        <taxon>Sordariomycetes</taxon>
        <taxon>Hypocreomycetidae</taxon>
        <taxon>Hypocreales</taxon>
        <taxon>Ophiocordycipitaceae</taxon>
        <taxon>Drechmeria</taxon>
    </lineage>
</organism>
<evidence type="ECO:0000256" key="3">
    <source>
        <dbReference type="ARBA" id="ARBA00022553"/>
    </source>
</evidence>
<dbReference type="GO" id="GO:0030170">
    <property type="term" value="F:pyridoxal phosphate binding"/>
    <property type="evidence" value="ECO:0007669"/>
    <property type="project" value="InterPro"/>
</dbReference>
<dbReference type="InterPro" id="IPR000873">
    <property type="entry name" value="AMP-dep_synth/lig_dom"/>
</dbReference>
<dbReference type="CDD" id="cd05918">
    <property type="entry name" value="A_NRPS_SidN3_like"/>
    <property type="match status" value="1"/>
</dbReference>
<dbReference type="Pfam" id="PF00501">
    <property type="entry name" value="AMP-binding"/>
    <property type="match status" value="1"/>
</dbReference>
<evidence type="ECO:0000256" key="5">
    <source>
        <dbReference type="ARBA" id="ARBA00022898"/>
    </source>
</evidence>
<feature type="domain" description="Aminotransferase class I/classII large" evidence="7">
    <location>
        <begin position="919"/>
        <end position="1234"/>
    </location>
</feature>
<dbReference type="Gene3D" id="3.40.50.150">
    <property type="entry name" value="Vaccinia Virus protein VP39"/>
    <property type="match status" value="1"/>
</dbReference>
<gene>
    <name evidence="9" type="ORF">DCS_02863</name>
</gene>
<dbReference type="PANTHER" id="PTHR45527:SF3">
    <property type="entry name" value="SIDEROPHORE SYNTHETASE (EUROFUNG)"/>
    <property type="match status" value="1"/>
</dbReference>
<dbReference type="InterPro" id="IPR004838">
    <property type="entry name" value="NHTrfase_class1_PyrdxlP-BS"/>
</dbReference>
<dbReference type="NCBIfam" id="TIGR01733">
    <property type="entry name" value="AA-adenyl-dom"/>
    <property type="match status" value="1"/>
</dbReference>
<comment type="caution">
    <text evidence="9">The sequence shown here is derived from an EMBL/GenBank/DDBJ whole genome shotgun (WGS) entry which is preliminary data.</text>
</comment>
<dbReference type="GO" id="GO:0044550">
    <property type="term" value="P:secondary metabolite biosynthetic process"/>
    <property type="evidence" value="ECO:0007669"/>
    <property type="project" value="TreeGrafter"/>
</dbReference>